<gene>
    <name evidence="7" type="primary">lpxD</name>
    <name evidence="10" type="ORF">THSYN_07225</name>
</gene>
<evidence type="ECO:0000313" key="11">
    <source>
        <dbReference type="Proteomes" id="UP000232638"/>
    </source>
</evidence>
<dbReference type="SUPFAM" id="SSF51161">
    <property type="entry name" value="Trimeric LpxA-like enzymes"/>
    <property type="match status" value="1"/>
</dbReference>
<evidence type="ECO:0000256" key="7">
    <source>
        <dbReference type="HAMAP-Rule" id="MF_00523"/>
    </source>
</evidence>
<keyword evidence="4 7" id="KW-0677">Repeat</keyword>
<dbReference type="CDD" id="cd03352">
    <property type="entry name" value="LbH_LpxD"/>
    <property type="match status" value="1"/>
</dbReference>
<comment type="function">
    <text evidence="7">Catalyzes the N-acylation of UDP-3-O-acylglucosamine using 3-hydroxyacyl-ACP as the acyl donor. Is involved in the biosynthesis of lipid A, a phosphorylated glycolipid that anchors the lipopolysaccharide to the outer membrane of the cell.</text>
</comment>
<feature type="domain" description="UDP-3-O-[3-hydroxymyristoyl] glucosamine N-acyltransferase non-repeat region" evidence="9">
    <location>
        <begin position="26"/>
        <end position="91"/>
    </location>
</feature>
<dbReference type="NCBIfam" id="NF002060">
    <property type="entry name" value="PRK00892.1"/>
    <property type="match status" value="1"/>
</dbReference>
<feature type="active site" description="Proton acceptor" evidence="7">
    <location>
        <position position="241"/>
    </location>
</feature>
<dbReference type="RefSeq" id="WP_100918552.1">
    <property type="nucleotide sequence ID" value="NZ_CP020370.1"/>
</dbReference>
<dbReference type="PANTHER" id="PTHR43378">
    <property type="entry name" value="UDP-3-O-ACYLGLUCOSAMINE N-ACYLTRANSFERASE"/>
    <property type="match status" value="1"/>
</dbReference>
<evidence type="ECO:0000256" key="6">
    <source>
        <dbReference type="ARBA" id="ARBA00023315"/>
    </source>
</evidence>
<feature type="coiled-coil region" evidence="8">
    <location>
        <begin position="324"/>
        <end position="351"/>
    </location>
</feature>
<dbReference type="PANTHER" id="PTHR43378:SF2">
    <property type="entry name" value="UDP-3-O-ACYLGLUCOSAMINE N-ACYLTRANSFERASE 1, MITOCHONDRIAL-RELATED"/>
    <property type="match status" value="1"/>
</dbReference>
<dbReference type="HAMAP" id="MF_00523">
    <property type="entry name" value="LpxD"/>
    <property type="match status" value="1"/>
</dbReference>
<evidence type="ECO:0000256" key="4">
    <source>
        <dbReference type="ARBA" id="ARBA00022737"/>
    </source>
</evidence>
<dbReference type="GO" id="GO:0016410">
    <property type="term" value="F:N-acyltransferase activity"/>
    <property type="evidence" value="ECO:0007669"/>
    <property type="project" value="InterPro"/>
</dbReference>
<dbReference type="EMBL" id="CP020370">
    <property type="protein sequence ID" value="AUB80764.1"/>
    <property type="molecule type" value="Genomic_DNA"/>
</dbReference>
<dbReference type="Gene3D" id="3.40.1390.10">
    <property type="entry name" value="MurE/MurF, N-terminal domain"/>
    <property type="match status" value="1"/>
</dbReference>
<dbReference type="GO" id="GO:0103118">
    <property type="term" value="F:UDP-3-O-[(3R)-3-hydroxyacyl]-glucosamine N-acyltransferase activity"/>
    <property type="evidence" value="ECO:0007669"/>
    <property type="project" value="UniProtKB-EC"/>
</dbReference>
<accession>A0A2K8U5A6</accession>
<dbReference type="Pfam" id="PF04613">
    <property type="entry name" value="LpxD"/>
    <property type="match status" value="1"/>
</dbReference>
<protein>
    <recommendedName>
        <fullName evidence="7">UDP-3-O-acylglucosamine N-acyltransferase</fullName>
        <ecNumber evidence="7">2.3.1.191</ecNumber>
    </recommendedName>
</protein>
<keyword evidence="3 7" id="KW-0808">Transferase</keyword>
<dbReference type="InterPro" id="IPR007691">
    <property type="entry name" value="LpxD"/>
</dbReference>
<dbReference type="KEGG" id="tsy:THSYN_07225"/>
<sequence length="355" mass="36404">MVFDLPQLCARLAVPVPTLGPALASPEFRGVNTLQLAGDTDLCFAEGADQADSVHRSGAAAVLVHEGFPAVGGPLLIRVAEPRTSFFLLAESFRPDSEVPGIHPSAVIDPGAVVDEGVAVGACAVLAAGVRVGPRCTIGAGAYLGPGVTLGADCVIEANATLHRDTRVGERCIVHSGAVLGGDGFGFRWDGQGHRKVPQLGWVVIEDDVDIGCNACVDRATLGETRIRRGAKIDNLVQIAHNTDIGAHVIIAGQAGVAGSSRVGAGAVIGGQVAVSDHVEVGAGARLGGQSGVTKDVPPGAAVFGTPARPLKETLRELGALAQLPGLLKQFKRQQQELADLRRRLDELEGGAPAD</sequence>
<dbReference type="AlphaFoldDB" id="A0A2K8U5A6"/>
<proteinExistence type="inferred from homology"/>
<comment type="pathway">
    <text evidence="7">Bacterial outer membrane biogenesis; LPS lipid A biosynthesis.</text>
</comment>
<keyword evidence="6 7" id="KW-0012">Acyltransferase</keyword>
<dbReference type="InterPro" id="IPR018357">
    <property type="entry name" value="Hexapep_transf_CS"/>
</dbReference>
<organism evidence="10 11">
    <name type="scientific">Candidatus Thiodictyon syntrophicum</name>
    <dbReference type="NCBI Taxonomy" id="1166950"/>
    <lineage>
        <taxon>Bacteria</taxon>
        <taxon>Pseudomonadati</taxon>
        <taxon>Pseudomonadota</taxon>
        <taxon>Gammaproteobacteria</taxon>
        <taxon>Chromatiales</taxon>
        <taxon>Chromatiaceae</taxon>
        <taxon>Thiodictyon</taxon>
    </lineage>
</organism>
<comment type="subunit">
    <text evidence="7">Homotrimer.</text>
</comment>
<comment type="catalytic activity">
    <reaction evidence="7">
        <text>a UDP-3-O-[(3R)-3-hydroxyacyl]-alpha-D-glucosamine + a (3R)-hydroxyacyl-[ACP] = a UDP-2-N,3-O-bis[(3R)-3-hydroxyacyl]-alpha-D-glucosamine + holo-[ACP] + H(+)</text>
        <dbReference type="Rhea" id="RHEA:53836"/>
        <dbReference type="Rhea" id="RHEA-COMP:9685"/>
        <dbReference type="Rhea" id="RHEA-COMP:9945"/>
        <dbReference type="ChEBI" id="CHEBI:15378"/>
        <dbReference type="ChEBI" id="CHEBI:64479"/>
        <dbReference type="ChEBI" id="CHEBI:78827"/>
        <dbReference type="ChEBI" id="CHEBI:137740"/>
        <dbReference type="ChEBI" id="CHEBI:137748"/>
        <dbReference type="EC" id="2.3.1.191"/>
    </reaction>
</comment>
<dbReference type="InterPro" id="IPR001451">
    <property type="entry name" value="Hexapep"/>
</dbReference>
<dbReference type="NCBIfam" id="TIGR01853">
    <property type="entry name" value="lipid_A_lpxD"/>
    <property type="match status" value="1"/>
</dbReference>
<evidence type="ECO:0000256" key="1">
    <source>
        <dbReference type="ARBA" id="ARBA00022516"/>
    </source>
</evidence>
<evidence type="ECO:0000256" key="3">
    <source>
        <dbReference type="ARBA" id="ARBA00022679"/>
    </source>
</evidence>
<dbReference type="GO" id="GO:0009245">
    <property type="term" value="P:lipid A biosynthetic process"/>
    <property type="evidence" value="ECO:0007669"/>
    <property type="project" value="UniProtKB-UniRule"/>
</dbReference>
<evidence type="ECO:0000313" key="10">
    <source>
        <dbReference type="EMBL" id="AUB80764.1"/>
    </source>
</evidence>
<evidence type="ECO:0000256" key="2">
    <source>
        <dbReference type="ARBA" id="ARBA00022556"/>
    </source>
</evidence>
<dbReference type="InterPro" id="IPR020573">
    <property type="entry name" value="UDP_GlcNAc_AcTrfase_non-rep"/>
</dbReference>
<dbReference type="UniPathway" id="UPA00973"/>
<name>A0A2K8U5A6_9GAMM</name>
<dbReference type="InterPro" id="IPR011004">
    <property type="entry name" value="Trimer_LpxA-like_sf"/>
</dbReference>
<keyword evidence="2 7" id="KW-0441">Lipid A biosynthesis</keyword>
<dbReference type="PROSITE" id="PS00101">
    <property type="entry name" value="HEXAPEP_TRANSFERASES"/>
    <property type="match status" value="1"/>
</dbReference>
<dbReference type="Proteomes" id="UP000232638">
    <property type="component" value="Chromosome"/>
</dbReference>
<keyword evidence="11" id="KW-1185">Reference proteome</keyword>
<keyword evidence="8" id="KW-0175">Coiled coil</keyword>
<evidence type="ECO:0000256" key="8">
    <source>
        <dbReference type="SAM" id="Coils"/>
    </source>
</evidence>
<evidence type="ECO:0000256" key="5">
    <source>
        <dbReference type="ARBA" id="ARBA00023098"/>
    </source>
</evidence>
<dbReference type="OrthoDB" id="9784739at2"/>
<reference evidence="10 11" key="1">
    <citation type="submission" date="2017-03" db="EMBL/GenBank/DDBJ databases">
        <title>Complete genome sequence of Candidatus 'Thiodictyon syntrophicum' sp. nov. strain Cad16T, a photolithoautotroph purple sulfur bacterium isolated from an alpine meromictic lake.</title>
        <authorList>
            <person name="Luedin S.M."/>
            <person name="Pothier J.F."/>
            <person name="Danza F."/>
            <person name="Storelli N."/>
            <person name="Wittwer M."/>
            <person name="Tonolla M."/>
        </authorList>
    </citation>
    <scope>NUCLEOTIDE SEQUENCE [LARGE SCALE GENOMIC DNA]</scope>
    <source>
        <strain evidence="10 11">Cad16T</strain>
    </source>
</reference>
<comment type="similarity">
    <text evidence="7">Belongs to the transferase hexapeptide repeat family. LpxD subfamily.</text>
</comment>
<dbReference type="EC" id="2.3.1.191" evidence="7"/>
<keyword evidence="5 7" id="KW-0443">Lipid metabolism</keyword>
<dbReference type="GO" id="GO:0016020">
    <property type="term" value="C:membrane"/>
    <property type="evidence" value="ECO:0007669"/>
    <property type="project" value="GOC"/>
</dbReference>
<keyword evidence="1 7" id="KW-0444">Lipid biosynthesis</keyword>
<evidence type="ECO:0000259" key="9">
    <source>
        <dbReference type="Pfam" id="PF04613"/>
    </source>
</evidence>
<dbReference type="Gene3D" id="2.160.10.10">
    <property type="entry name" value="Hexapeptide repeat proteins"/>
    <property type="match status" value="1"/>
</dbReference>
<dbReference type="Pfam" id="PF00132">
    <property type="entry name" value="Hexapep"/>
    <property type="match status" value="1"/>
</dbReference>